<dbReference type="OrthoDB" id="9801945at2"/>
<dbReference type="EMBL" id="FOOX01000017">
    <property type="protein sequence ID" value="SFH13228.1"/>
    <property type="molecule type" value="Genomic_DNA"/>
</dbReference>
<organism evidence="2 3">
    <name type="scientific">Desulfotruncus arcticus DSM 17038</name>
    <dbReference type="NCBI Taxonomy" id="1121424"/>
    <lineage>
        <taxon>Bacteria</taxon>
        <taxon>Bacillati</taxon>
        <taxon>Bacillota</taxon>
        <taxon>Clostridia</taxon>
        <taxon>Eubacteriales</taxon>
        <taxon>Desulfallaceae</taxon>
        <taxon>Desulfotruncus</taxon>
    </lineage>
</organism>
<dbReference type="RefSeq" id="WP_092473666.1">
    <property type="nucleotide sequence ID" value="NZ_FOOX01000017.1"/>
</dbReference>
<dbReference type="Proteomes" id="UP000199337">
    <property type="component" value="Unassembled WGS sequence"/>
</dbReference>
<name>A0A1I2XIA4_9FIRM</name>
<evidence type="ECO:0000313" key="2">
    <source>
        <dbReference type="EMBL" id="SFH13228.1"/>
    </source>
</evidence>
<evidence type="ECO:0000313" key="3">
    <source>
        <dbReference type="Proteomes" id="UP000199337"/>
    </source>
</evidence>
<dbReference type="Gene3D" id="3.10.20.30">
    <property type="match status" value="1"/>
</dbReference>
<dbReference type="InterPro" id="IPR012675">
    <property type="entry name" value="Beta-grasp_dom_sf"/>
</dbReference>
<dbReference type="AlphaFoldDB" id="A0A1I2XIA4"/>
<dbReference type="CDD" id="cd17040">
    <property type="entry name" value="Ubl_MoaD_like"/>
    <property type="match status" value="1"/>
</dbReference>
<dbReference type="STRING" id="341036.SAMN05660649_04003"/>
<proteinExistence type="predicted"/>
<reference evidence="3" key="1">
    <citation type="submission" date="2016-10" db="EMBL/GenBank/DDBJ databases">
        <authorList>
            <person name="Varghese N."/>
            <person name="Submissions S."/>
        </authorList>
    </citation>
    <scope>NUCLEOTIDE SEQUENCE [LARGE SCALE GENOMIC DNA]</scope>
    <source>
        <strain evidence="3">DSM 17038</strain>
    </source>
</reference>
<sequence length="79" mass="8725">MLVEVRVFSGLEKYLPGKRFGEPLPVELDEGETIKELLEKLGIPEKDVFNILVDGKHQSLDYTVKGGERISLFPPVGGG</sequence>
<feature type="domain" description="Ubiquitin Mut7-C" evidence="1">
    <location>
        <begin position="3"/>
        <end position="74"/>
    </location>
</feature>
<dbReference type="InterPro" id="IPR027798">
    <property type="entry name" value="Ub_Mut7C"/>
</dbReference>
<dbReference type="InterPro" id="IPR016155">
    <property type="entry name" value="Mopterin_synth/thiamin_S_b"/>
</dbReference>
<dbReference type="SUPFAM" id="SSF54285">
    <property type="entry name" value="MoaD/ThiS"/>
    <property type="match status" value="1"/>
</dbReference>
<dbReference type="Pfam" id="PF14451">
    <property type="entry name" value="Ub-Mut7C"/>
    <property type="match status" value="1"/>
</dbReference>
<evidence type="ECO:0000259" key="1">
    <source>
        <dbReference type="Pfam" id="PF14451"/>
    </source>
</evidence>
<gene>
    <name evidence="2" type="ORF">SAMN05660649_04003</name>
</gene>
<protein>
    <submittedName>
        <fullName evidence="2">Sulfur carrier protein ThiS (Thiamine biosynthesis)</fullName>
    </submittedName>
</protein>
<keyword evidence="3" id="KW-1185">Reference proteome</keyword>
<accession>A0A1I2XIA4</accession>